<proteinExistence type="predicted"/>
<organism evidence="1">
    <name type="scientific">Manihot esculenta</name>
    <name type="common">Cassava</name>
    <name type="synonym">Jatropha manihot</name>
    <dbReference type="NCBI Taxonomy" id="3983"/>
    <lineage>
        <taxon>Eukaryota</taxon>
        <taxon>Viridiplantae</taxon>
        <taxon>Streptophyta</taxon>
        <taxon>Embryophyta</taxon>
        <taxon>Tracheophyta</taxon>
        <taxon>Spermatophyta</taxon>
        <taxon>Magnoliopsida</taxon>
        <taxon>eudicotyledons</taxon>
        <taxon>Gunneridae</taxon>
        <taxon>Pentapetalae</taxon>
        <taxon>rosids</taxon>
        <taxon>fabids</taxon>
        <taxon>Malpighiales</taxon>
        <taxon>Euphorbiaceae</taxon>
        <taxon>Crotonoideae</taxon>
        <taxon>Manihoteae</taxon>
        <taxon>Manihot</taxon>
    </lineage>
</organism>
<gene>
    <name evidence="1" type="ORF">MANES_S103100</name>
</gene>
<dbReference type="EMBL" id="KV451484">
    <property type="protein sequence ID" value="OAY21266.1"/>
    <property type="molecule type" value="Genomic_DNA"/>
</dbReference>
<name>A0A199U9G8_MANES</name>
<protein>
    <submittedName>
        <fullName evidence="1">Uncharacterized protein</fullName>
    </submittedName>
</protein>
<dbReference type="AlphaFoldDB" id="A0A199U9G8"/>
<reference evidence="1" key="1">
    <citation type="submission" date="2016-02" db="EMBL/GenBank/DDBJ databases">
        <title>WGS assembly of Manihot esculenta.</title>
        <authorList>
            <person name="Bredeson J.V."/>
            <person name="Prochnik S.E."/>
            <person name="Lyons J.B."/>
            <person name="Schmutz J."/>
            <person name="Grimwood J."/>
            <person name="Vrebalov J."/>
            <person name="Bart R.S."/>
            <person name="Amuge T."/>
            <person name="Ferguson M.E."/>
            <person name="Green R."/>
            <person name="Putnam N."/>
            <person name="Stites J."/>
            <person name="Rounsley S."/>
            <person name="Rokhsar D.S."/>
        </authorList>
    </citation>
    <scope>NUCLEOTIDE SEQUENCE [LARGE SCALE GENOMIC DNA]</scope>
    <source>
        <tissue evidence="1">Leaf</tissue>
    </source>
</reference>
<accession>A0A199U9G8</accession>
<sequence length="56" mass="6740">MLFLQSKEGLGLSHSTWKQEFFLNRKRVLMQTYIFFQRWLVPYPNGKKKKVVGTCM</sequence>
<evidence type="ECO:0000313" key="1">
    <source>
        <dbReference type="EMBL" id="OAY21266.1"/>
    </source>
</evidence>